<dbReference type="Gene3D" id="3.50.50.60">
    <property type="entry name" value="FAD/NAD(P)-binding domain"/>
    <property type="match status" value="1"/>
</dbReference>
<evidence type="ECO:0000256" key="1">
    <source>
        <dbReference type="ARBA" id="ARBA00023002"/>
    </source>
</evidence>
<dbReference type="InterPro" id="IPR036188">
    <property type="entry name" value="FAD/NAD-bd_sf"/>
</dbReference>
<proteinExistence type="predicted"/>
<dbReference type="OrthoDB" id="8672648at2"/>
<accession>A0A5P9NKW7</accession>
<dbReference type="GO" id="GO:0071949">
    <property type="term" value="F:FAD binding"/>
    <property type="evidence" value="ECO:0007669"/>
    <property type="project" value="InterPro"/>
</dbReference>
<protein>
    <submittedName>
        <fullName evidence="3">FAD-dependent monooxygenase</fullName>
    </submittedName>
</protein>
<dbReference type="PANTHER" id="PTHR43476:SF5">
    <property type="entry name" value="FAD-DEPENDENT MONOOXYGENASE"/>
    <property type="match status" value="1"/>
</dbReference>
<sequence length="419" mass="47113">MAGGRCPGRYQNEEIAVSASPVVIAGAGPVGCLLALYLAKRDVPVLLLEKEAELPVDLRASTFHPPSLEMIADLGFGIIDQMLEQGLVADRYQYRDRRNGDVASFDMSLIADSTRYPFRLQLEQYEFTRLVVPVLEQLECAEVRFSSEVTGFSQSDSGVAVEVSSGDKLETVQGAFLVSAEGARSSIRKAADIDYLGFTYDEKFLVVSTPYPFEDVFDDLSWVNYVSDPDEWCVILRTEKIWRVLFPTTPDNVDDEALLLSDAFIQERLHHLWNKDGDYEIGHRTLYNVNQRVAETYFKGRVLLAGDACHINNPLGGMGMNGGLHDANNLGEKLVRIMRDGEDHKPLFELYNRQRRDLAVRFVQDHTIANKKLMEATDEQTQNARQKMLMESAADREKAKAFLLERAMINCVRDSLAVA</sequence>
<dbReference type="Proteomes" id="UP000326287">
    <property type="component" value="Chromosome"/>
</dbReference>
<dbReference type="SUPFAM" id="SSF51905">
    <property type="entry name" value="FAD/NAD(P)-binding domain"/>
    <property type="match status" value="1"/>
</dbReference>
<dbReference type="PRINTS" id="PR00420">
    <property type="entry name" value="RNGMNOXGNASE"/>
</dbReference>
<evidence type="ECO:0000259" key="2">
    <source>
        <dbReference type="Pfam" id="PF01494"/>
    </source>
</evidence>
<gene>
    <name evidence="3" type="ORF">EY643_12880</name>
</gene>
<dbReference type="InterPro" id="IPR050631">
    <property type="entry name" value="PheA/TfdB_FAD_monoxygenase"/>
</dbReference>
<organism evidence="3 4">
    <name type="scientific">Halioglobus maricola</name>
    <dbReference type="NCBI Taxonomy" id="2601894"/>
    <lineage>
        <taxon>Bacteria</taxon>
        <taxon>Pseudomonadati</taxon>
        <taxon>Pseudomonadota</taxon>
        <taxon>Gammaproteobacteria</taxon>
        <taxon>Cellvibrionales</taxon>
        <taxon>Halieaceae</taxon>
        <taxon>Halioglobus</taxon>
    </lineage>
</organism>
<dbReference type="Gene3D" id="3.30.70.2450">
    <property type="match status" value="1"/>
</dbReference>
<keyword evidence="1" id="KW-0560">Oxidoreductase</keyword>
<dbReference type="KEGG" id="halc:EY643_12880"/>
<dbReference type="InterPro" id="IPR002938">
    <property type="entry name" value="FAD-bd"/>
</dbReference>
<evidence type="ECO:0000313" key="4">
    <source>
        <dbReference type="Proteomes" id="UP000326287"/>
    </source>
</evidence>
<name>A0A5P9NKW7_9GAMM</name>
<reference evidence="3 4" key="1">
    <citation type="submission" date="2019-02" db="EMBL/GenBank/DDBJ databases">
        <authorList>
            <person name="Li S.-H."/>
        </authorList>
    </citation>
    <scope>NUCLEOTIDE SEQUENCE [LARGE SCALE GENOMIC DNA]</scope>
    <source>
        <strain evidence="3 4">IMCC14385</strain>
    </source>
</reference>
<evidence type="ECO:0000313" key="3">
    <source>
        <dbReference type="EMBL" id="QFU76481.1"/>
    </source>
</evidence>
<dbReference type="Pfam" id="PF01494">
    <property type="entry name" value="FAD_binding_3"/>
    <property type="match status" value="1"/>
</dbReference>
<dbReference type="AlphaFoldDB" id="A0A5P9NKW7"/>
<dbReference type="GO" id="GO:0004497">
    <property type="term" value="F:monooxygenase activity"/>
    <property type="evidence" value="ECO:0007669"/>
    <property type="project" value="UniProtKB-KW"/>
</dbReference>
<dbReference type="PANTHER" id="PTHR43476">
    <property type="entry name" value="3-(3-HYDROXY-PHENYL)PROPIONATE/3-HYDROXYCINNAMIC ACID HYDROXYLASE"/>
    <property type="match status" value="1"/>
</dbReference>
<feature type="domain" description="FAD-binding" evidence="2">
    <location>
        <begin position="21"/>
        <end position="364"/>
    </location>
</feature>
<dbReference type="EMBL" id="CP036422">
    <property type="protein sequence ID" value="QFU76481.1"/>
    <property type="molecule type" value="Genomic_DNA"/>
</dbReference>
<keyword evidence="3" id="KW-0503">Monooxygenase</keyword>
<keyword evidence="4" id="KW-1185">Reference proteome</keyword>